<dbReference type="GO" id="GO:0032469">
    <property type="term" value="P:endoplasmic reticulum calcium ion homeostasis"/>
    <property type="evidence" value="ECO:0007669"/>
    <property type="project" value="InterPro"/>
</dbReference>
<evidence type="ECO:0000313" key="7">
    <source>
        <dbReference type="Proteomes" id="UP000664521"/>
    </source>
</evidence>
<dbReference type="PANTHER" id="PTHR12883:SF0">
    <property type="entry name" value="PAT COMPLEX SUBUNIT CCDC47"/>
    <property type="match status" value="1"/>
</dbReference>
<feature type="region of interest" description="Disordered" evidence="5">
    <location>
        <begin position="12"/>
        <end position="35"/>
    </location>
</feature>
<proteinExistence type="predicted"/>
<evidence type="ECO:0000256" key="4">
    <source>
        <dbReference type="ARBA" id="ARBA00023136"/>
    </source>
</evidence>
<comment type="subcellular location">
    <subcellularLocation>
        <location evidence="1">Membrane</location>
        <topology evidence="1">Single-pass membrane protein</topology>
    </subcellularLocation>
</comment>
<dbReference type="EMBL" id="CAJPDS010000048">
    <property type="protein sequence ID" value="CAF9928457.1"/>
    <property type="molecule type" value="Genomic_DNA"/>
</dbReference>
<dbReference type="OrthoDB" id="10039147at2759"/>
<dbReference type="Pfam" id="PF07946">
    <property type="entry name" value="CCDC47"/>
    <property type="match status" value="1"/>
</dbReference>
<keyword evidence="3" id="KW-1133">Transmembrane helix</keyword>
<dbReference type="AlphaFoldDB" id="A0A8H3FSU9"/>
<keyword evidence="4" id="KW-0472">Membrane</keyword>
<protein>
    <recommendedName>
        <fullName evidence="8">DUF1682-domain-containing protein</fullName>
    </recommendedName>
</protein>
<accession>A0A8H3FSU9</accession>
<keyword evidence="2" id="KW-0812">Transmembrane</keyword>
<dbReference type="PANTHER" id="PTHR12883">
    <property type="entry name" value="ADIPOCYTE-SPECIFIC PROTEIN 4-RELATED"/>
    <property type="match status" value="1"/>
</dbReference>
<evidence type="ECO:0008006" key="8">
    <source>
        <dbReference type="Google" id="ProtNLM"/>
    </source>
</evidence>
<evidence type="ECO:0000313" key="6">
    <source>
        <dbReference type="EMBL" id="CAF9928457.1"/>
    </source>
</evidence>
<name>A0A8H3FSU9_9LECA</name>
<dbReference type="GO" id="GO:0005783">
    <property type="term" value="C:endoplasmic reticulum"/>
    <property type="evidence" value="ECO:0007669"/>
    <property type="project" value="InterPro"/>
</dbReference>
<evidence type="ECO:0000256" key="3">
    <source>
        <dbReference type="ARBA" id="ARBA00022989"/>
    </source>
</evidence>
<dbReference type="GO" id="GO:0016020">
    <property type="term" value="C:membrane"/>
    <property type="evidence" value="ECO:0007669"/>
    <property type="project" value="UniProtKB-SubCell"/>
</dbReference>
<feature type="region of interest" description="Disordered" evidence="5">
    <location>
        <begin position="419"/>
        <end position="474"/>
    </location>
</feature>
<evidence type="ECO:0000256" key="5">
    <source>
        <dbReference type="SAM" id="MobiDB-lite"/>
    </source>
</evidence>
<reference evidence="6" key="1">
    <citation type="submission" date="2021-03" db="EMBL/GenBank/DDBJ databases">
        <authorList>
            <person name="Tagirdzhanova G."/>
        </authorList>
    </citation>
    <scope>NUCLEOTIDE SEQUENCE</scope>
</reference>
<comment type="caution">
    <text evidence="6">The sequence shown here is derived from an EMBL/GenBank/DDBJ whole genome shotgun (WGS) entry which is preliminary data.</text>
</comment>
<dbReference type="InterPro" id="IPR012879">
    <property type="entry name" value="CCDC47"/>
</dbReference>
<dbReference type="Proteomes" id="UP000664521">
    <property type="component" value="Unassembled WGS sequence"/>
</dbReference>
<evidence type="ECO:0000256" key="1">
    <source>
        <dbReference type="ARBA" id="ARBA00004167"/>
    </source>
</evidence>
<organism evidence="6 7">
    <name type="scientific">Heterodermia speciosa</name>
    <dbReference type="NCBI Taxonomy" id="116794"/>
    <lineage>
        <taxon>Eukaryota</taxon>
        <taxon>Fungi</taxon>
        <taxon>Dikarya</taxon>
        <taxon>Ascomycota</taxon>
        <taxon>Pezizomycotina</taxon>
        <taxon>Lecanoromycetes</taxon>
        <taxon>OSLEUM clade</taxon>
        <taxon>Lecanoromycetidae</taxon>
        <taxon>Caliciales</taxon>
        <taxon>Physciaceae</taxon>
        <taxon>Heterodermia</taxon>
    </lineage>
</organism>
<sequence length="474" mass="53739">MAEYLKGFFGGGKAAPSPSPVSDDAGRPSAYSPHNQNISLTRVTDFADFAGVPDPSPASISPVTASPASAQSALPTSSFTPVVYTKWYRVWERTSPRDFYQEAFIIPFLLVICGLHYWGRRKNRSKAKAWVRAHAPELEKEYFSVGFISRRTPSVDDVQSSGLAKAMAAEDVVIPQTLLKEKTASEFITYATGRQNVAFIDIKVKLFKRYNPMTLLVEYIFSFLFESAQPPVERMEATAYTFDGKEKDLVPRAKGGPEVKGTQSSYDSFVFALVNKDLMRSLREDRYDISLTSTKDNEKLPVWVTTMSEAAEVTQYMITPDLVKAIEKAGDAFEYLIVTDQPLDKPTKLNETIPKKRLSLSLRLPPSTSPQAYQPTLPLFNYFLRLPDTLVASAHFRAEVQRKIRNTREAEITKIKKTDEGERAEERRLESEKKKKEIRDNRVKGLSAEEQRKFLEREREKGQKKQEKKMSRKA</sequence>
<keyword evidence="7" id="KW-1185">Reference proteome</keyword>
<evidence type="ECO:0000256" key="2">
    <source>
        <dbReference type="ARBA" id="ARBA00022692"/>
    </source>
</evidence>
<gene>
    <name evidence="6" type="ORF">HETSPECPRED_006839</name>
</gene>
<dbReference type="GO" id="GO:0005509">
    <property type="term" value="F:calcium ion binding"/>
    <property type="evidence" value="ECO:0007669"/>
    <property type="project" value="InterPro"/>
</dbReference>